<dbReference type="PROSITE" id="PS00676">
    <property type="entry name" value="SIGMA54_INTERACT_2"/>
    <property type="match status" value="1"/>
</dbReference>
<dbReference type="InterPro" id="IPR002078">
    <property type="entry name" value="Sigma_54_int"/>
</dbReference>
<dbReference type="PROSITE" id="PS50110">
    <property type="entry name" value="RESPONSE_REGULATORY"/>
    <property type="match status" value="1"/>
</dbReference>
<dbReference type="InterPro" id="IPR009057">
    <property type="entry name" value="Homeodomain-like_sf"/>
</dbReference>
<sequence length="475" mass="52575">MARVLIIDDDEPMCYALSRAVRRMGCEAESAGTLAAGLDMARSRLYDIIFLDVRLPDGNGLSILGDLAATPSNPEVIIITGKGEPEGAELAISNGAWDYIEKTHSIQQISLTLKRALEYHRARQHDQVGSTIKALRRERIIGDSQALTRALDLVAQSAESDSNVLITGETGTGKELFARAIHDNSPRASGPFIIVDCAALPESIVESILFGHKKGAFTGAEKDQVGLVFQADKGTLFLDEVGEMPLSLQKSFLRVLQERAVRSLGGKEVQKSDFRLVVATNRNLDAMAQEGLFRNDLLYRIRSIHIHLPSLRERPADIKPLANHFIEALCERAGTPAKPCSTDFIETMEAYDWQGNVRELIHTLEHALAASKRDPYLFSQHLPANIRAKVARNRISSPAFEDQFVQMDEAEFDPDEIPELQPYREAVCANAESRYLKSLMNATKGNMKDAIRRSGLSQSRLYALLKKHGISSRSL</sequence>
<dbReference type="CDD" id="cd00009">
    <property type="entry name" value="AAA"/>
    <property type="match status" value="1"/>
</dbReference>
<dbReference type="OrthoDB" id="9763792at2"/>
<protein>
    <submittedName>
        <fullName evidence="6">Sigma-54-dependent Fis family transcriptional regulator</fullName>
    </submittedName>
</protein>
<dbReference type="InterPro" id="IPR025662">
    <property type="entry name" value="Sigma_54_int_dom_ATP-bd_1"/>
</dbReference>
<reference evidence="6 7" key="1">
    <citation type="submission" date="2018-06" db="EMBL/GenBank/DDBJ databases">
        <title>Complete genome of Desulfovibrio indonesiensis P37SLT.</title>
        <authorList>
            <person name="Crispim J.S."/>
            <person name="Vidigal P.M.P."/>
            <person name="Silva L.C.F."/>
            <person name="Laguardia C.N."/>
            <person name="Araujo L.C."/>
            <person name="Dias R.S."/>
            <person name="Sousa M.P."/>
            <person name="Paula S.O."/>
            <person name="Silva C."/>
        </authorList>
    </citation>
    <scope>NUCLEOTIDE SEQUENCE [LARGE SCALE GENOMIC DNA]</scope>
    <source>
        <strain evidence="6 7">P37SLT</strain>
    </source>
</reference>
<keyword evidence="3" id="KW-0597">Phosphoprotein</keyword>
<dbReference type="InterPro" id="IPR003593">
    <property type="entry name" value="AAA+_ATPase"/>
</dbReference>
<dbReference type="RefSeq" id="WP_144302519.1">
    <property type="nucleotide sequence ID" value="NZ_QMIE01000005.1"/>
</dbReference>
<dbReference type="PROSITE" id="PS50045">
    <property type="entry name" value="SIGMA54_INTERACT_4"/>
    <property type="match status" value="1"/>
</dbReference>
<dbReference type="AlphaFoldDB" id="A0A7M3MFH7"/>
<dbReference type="InterPro" id="IPR001789">
    <property type="entry name" value="Sig_transdc_resp-reg_receiver"/>
</dbReference>
<feature type="domain" description="Sigma-54 factor interaction" evidence="4">
    <location>
        <begin position="140"/>
        <end position="369"/>
    </location>
</feature>
<feature type="modified residue" description="4-aspartylphosphate" evidence="3">
    <location>
        <position position="52"/>
    </location>
</feature>
<dbReference type="Proteomes" id="UP000448292">
    <property type="component" value="Unassembled WGS sequence"/>
</dbReference>
<evidence type="ECO:0000259" key="5">
    <source>
        <dbReference type="PROSITE" id="PS50110"/>
    </source>
</evidence>
<dbReference type="PANTHER" id="PTHR32071">
    <property type="entry name" value="TRANSCRIPTIONAL REGULATORY PROTEIN"/>
    <property type="match status" value="1"/>
</dbReference>
<evidence type="ECO:0000313" key="7">
    <source>
        <dbReference type="Proteomes" id="UP000448292"/>
    </source>
</evidence>
<dbReference type="CDD" id="cd00156">
    <property type="entry name" value="REC"/>
    <property type="match status" value="1"/>
</dbReference>
<dbReference type="GO" id="GO:0006355">
    <property type="term" value="P:regulation of DNA-templated transcription"/>
    <property type="evidence" value="ECO:0007669"/>
    <property type="project" value="InterPro"/>
</dbReference>
<keyword evidence="1" id="KW-0547">Nucleotide-binding</keyword>
<dbReference type="SMART" id="SM00448">
    <property type="entry name" value="REC"/>
    <property type="match status" value="1"/>
</dbReference>
<dbReference type="Pfam" id="PF25601">
    <property type="entry name" value="AAA_lid_14"/>
    <property type="match status" value="1"/>
</dbReference>
<dbReference type="InterPro" id="IPR027417">
    <property type="entry name" value="P-loop_NTPase"/>
</dbReference>
<dbReference type="SUPFAM" id="SSF52540">
    <property type="entry name" value="P-loop containing nucleoside triphosphate hydrolases"/>
    <property type="match status" value="1"/>
</dbReference>
<evidence type="ECO:0000259" key="4">
    <source>
        <dbReference type="PROSITE" id="PS50045"/>
    </source>
</evidence>
<keyword evidence="2" id="KW-0067">ATP-binding</keyword>
<evidence type="ECO:0000256" key="3">
    <source>
        <dbReference type="PROSITE-ProRule" id="PRU00169"/>
    </source>
</evidence>
<keyword evidence="7" id="KW-1185">Reference proteome</keyword>
<dbReference type="Gene3D" id="3.40.50.2300">
    <property type="match status" value="1"/>
</dbReference>
<name>A0A7M3MFH7_9BACT</name>
<dbReference type="Gene3D" id="1.10.10.60">
    <property type="entry name" value="Homeodomain-like"/>
    <property type="match status" value="1"/>
</dbReference>
<dbReference type="InterPro" id="IPR011006">
    <property type="entry name" value="CheY-like_superfamily"/>
</dbReference>
<gene>
    <name evidence="6" type="ORF">DPQ33_07070</name>
</gene>
<dbReference type="PANTHER" id="PTHR32071:SF113">
    <property type="entry name" value="ALGINATE BIOSYNTHESIS TRANSCRIPTIONAL REGULATORY PROTEIN ALGB"/>
    <property type="match status" value="1"/>
</dbReference>
<dbReference type="GO" id="GO:0005524">
    <property type="term" value="F:ATP binding"/>
    <property type="evidence" value="ECO:0007669"/>
    <property type="project" value="UniProtKB-KW"/>
</dbReference>
<dbReference type="SUPFAM" id="SSF46689">
    <property type="entry name" value="Homeodomain-like"/>
    <property type="match status" value="1"/>
</dbReference>
<evidence type="ECO:0000256" key="2">
    <source>
        <dbReference type="ARBA" id="ARBA00022840"/>
    </source>
</evidence>
<dbReference type="EMBL" id="QMIE01000005">
    <property type="protein sequence ID" value="TVM17866.1"/>
    <property type="molecule type" value="Genomic_DNA"/>
</dbReference>
<dbReference type="Pfam" id="PF00158">
    <property type="entry name" value="Sigma54_activat"/>
    <property type="match status" value="1"/>
</dbReference>
<dbReference type="SMART" id="SM00382">
    <property type="entry name" value="AAA"/>
    <property type="match status" value="1"/>
</dbReference>
<dbReference type="Pfam" id="PF00072">
    <property type="entry name" value="Response_reg"/>
    <property type="match status" value="1"/>
</dbReference>
<proteinExistence type="predicted"/>
<dbReference type="SUPFAM" id="SSF52172">
    <property type="entry name" value="CheY-like"/>
    <property type="match status" value="1"/>
</dbReference>
<accession>A0A7M3MFH7</accession>
<dbReference type="InterPro" id="IPR058031">
    <property type="entry name" value="AAA_lid_NorR"/>
</dbReference>
<dbReference type="FunFam" id="3.40.50.300:FF:000006">
    <property type="entry name" value="DNA-binding transcriptional regulator NtrC"/>
    <property type="match status" value="1"/>
</dbReference>
<evidence type="ECO:0000256" key="1">
    <source>
        <dbReference type="ARBA" id="ARBA00022741"/>
    </source>
</evidence>
<organism evidence="6 7">
    <name type="scientific">Oceanidesulfovibrio indonesiensis</name>
    <dbReference type="NCBI Taxonomy" id="54767"/>
    <lineage>
        <taxon>Bacteria</taxon>
        <taxon>Pseudomonadati</taxon>
        <taxon>Thermodesulfobacteriota</taxon>
        <taxon>Desulfovibrionia</taxon>
        <taxon>Desulfovibrionales</taxon>
        <taxon>Desulfovibrionaceae</taxon>
        <taxon>Oceanidesulfovibrio</taxon>
    </lineage>
</organism>
<dbReference type="PROSITE" id="PS00675">
    <property type="entry name" value="SIGMA54_INTERACT_1"/>
    <property type="match status" value="1"/>
</dbReference>
<dbReference type="Gene3D" id="1.10.8.60">
    <property type="match status" value="1"/>
</dbReference>
<evidence type="ECO:0000313" key="6">
    <source>
        <dbReference type="EMBL" id="TVM17866.1"/>
    </source>
</evidence>
<dbReference type="Gene3D" id="3.40.50.300">
    <property type="entry name" value="P-loop containing nucleotide triphosphate hydrolases"/>
    <property type="match status" value="1"/>
</dbReference>
<comment type="caution">
    <text evidence="6">The sequence shown here is derived from an EMBL/GenBank/DDBJ whole genome shotgun (WGS) entry which is preliminary data.</text>
</comment>
<feature type="domain" description="Response regulatory" evidence="5">
    <location>
        <begin position="3"/>
        <end position="117"/>
    </location>
</feature>
<dbReference type="InterPro" id="IPR025943">
    <property type="entry name" value="Sigma_54_int_dom_ATP-bd_2"/>
</dbReference>
<dbReference type="GO" id="GO:0000160">
    <property type="term" value="P:phosphorelay signal transduction system"/>
    <property type="evidence" value="ECO:0007669"/>
    <property type="project" value="InterPro"/>
</dbReference>